<dbReference type="GO" id="GO:0030638">
    <property type="term" value="P:polyketide metabolic process"/>
    <property type="evidence" value="ECO:0007669"/>
    <property type="project" value="InterPro"/>
</dbReference>
<dbReference type="SUPFAM" id="SSF54427">
    <property type="entry name" value="NTF2-like"/>
    <property type="match status" value="2"/>
</dbReference>
<accession>A0A382CI21</accession>
<dbReference type="InterPro" id="IPR009959">
    <property type="entry name" value="Cyclase_SnoaL-like"/>
</dbReference>
<name>A0A382CI21_9ZZZZ</name>
<evidence type="ECO:0008006" key="2">
    <source>
        <dbReference type="Google" id="ProtNLM"/>
    </source>
</evidence>
<dbReference type="InterPro" id="IPR032710">
    <property type="entry name" value="NTF2-like_dom_sf"/>
</dbReference>
<dbReference type="Gene3D" id="3.10.450.50">
    <property type="match status" value="2"/>
</dbReference>
<gene>
    <name evidence="1" type="ORF">METZ01_LOCUS178564</name>
</gene>
<dbReference type="EMBL" id="UINC01034605">
    <property type="protein sequence ID" value="SVB25710.1"/>
    <property type="molecule type" value="Genomic_DNA"/>
</dbReference>
<protein>
    <recommendedName>
        <fullName evidence="2">SnoaL-like domain-containing protein</fullName>
    </recommendedName>
</protein>
<dbReference type="PANTHER" id="PTHR38436:SF1">
    <property type="entry name" value="ESTER CYCLASE"/>
    <property type="match status" value="1"/>
</dbReference>
<dbReference type="Pfam" id="PF07366">
    <property type="entry name" value="SnoaL"/>
    <property type="match status" value="2"/>
</dbReference>
<dbReference type="PANTHER" id="PTHR38436">
    <property type="entry name" value="POLYKETIDE CYCLASE SNOAL-LIKE DOMAIN"/>
    <property type="match status" value="1"/>
</dbReference>
<dbReference type="AlphaFoldDB" id="A0A382CI21"/>
<reference evidence="1" key="1">
    <citation type="submission" date="2018-05" db="EMBL/GenBank/DDBJ databases">
        <authorList>
            <person name="Lanie J.A."/>
            <person name="Ng W.-L."/>
            <person name="Kazmierczak K.M."/>
            <person name="Andrzejewski T.M."/>
            <person name="Davidsen T.M."/>
            <person name="Wayne K.J."/>
            <person name="Tettelin H."/>
            <person name="Glass J.I."/>
            <person name="Rusch D."/>
            <person name="Podicherti R."/>
            <person name="Tsui H.-C.T."/>
            <person name="Winkler M.E."/>
        </authorList>
    </citation>
    <scope>NUCLEOTIDE SEQUENCE</scope>
</reference>
<proteinExistence type="predicted"/>
<organism evidence="1">
    <name type="scientific">marine metagenome</name>
    <dbReference type="NCBI Taxonomy" id="408172"/>
    <lineage>
        <taxon>unclassified sequences</taxon>
        <taxon>metagenomes</taxon>
        <taxon>ecological metagenomes</taxon>
    </lineage>
</organism>
<sequence>MISENKKIYKKFSDDLSAVKQEGLSNTIHQFFNKEAKINVVAPFNEIIGGKELLEKLFNPMLYAFPNLYRRTDILFGGIFNEEEWVTGSGHFVGTFAKDWMGIPANNQLTFLRFGEFHRMQDGQAIETYLFFDLIDLLRQIGKWPLLTKSLGDERFIPGPITSDGIILQEQNPEDSLSSLVMVEEMLKRLFTKEQAWRKYWYDNMMWYGPSGYGSYIGIDGFARFQLPYESIFDPFRKSSVAMNCERGSSLDLAVKGHFARFAEGNYVASGGWPSHGGHLCGKWLGIEPKGQQFTCRVSDWWRREGSKLVENWVFVDLVDMLKQLDYDVFKAVNIEILFEKN</sequence>
<evidence type="ECO:0000313" key="1">
    <source>
        <dbReference type="EMBL" id="SVB25710.1"/>
    </source>
</evidence>